<comment type="caution">
    <text evidence="1">The sequence shown here is derived from an EMBL/GenBank/DDBJ whole genome shotgun (WGS) entry which is preliminary data.</text>
</comment>
<proteinExistence type="predicted"/>
<reference evidence="1 2" key="1">
    <citation type="submission" date="2020-02" db="EMBL/GenBank/DDBJ databases">
        <title>Shewanella WXL01 sp. nov., a marine bacterium isolated from green algae in Luhuitou Fringing Reef (Northern South China Sea).</title>
        <authorList>
            <person name="Wang X."/>
        </authorList>
    </citation>
    <scope>NUCLEOTIDE SEQUENCE [LARGE SCALE GENOMIC DNA]</scope>
    <source>
        <strain evidence="1 2">MCCC 1A01895</strain>
    </source>
</reference>
<dbReference type="Proteomes" id="UP000811844">
    <property type="component" value="Unassembled WGS sequence"/>
</dbReference>
<evidence type="ECO:0000313" key="1">
    <source>
        <dbReference type="EMBL" id="MBR9726952.1"/>
    </source>
</evidence>
<dbReference type="EMBL" id="JAAIKR010000001">
    <property type="protein sequence ID" value="MBR9726952.1"/>
    <property type="molecule type" value="Genomic_DNA"/>
</dbReference>
<gene>
    <name evidence="1" type="ORF">G3R48_02955</name>
</gene>
<evidence type="ECO:0008006" key="3">
    <source>
        <dbReference type="Google" id="ProtNLM"/>
    </source>
</evidence>
<protein>
    <recommendedName>
        <fullName evidence="3">DUF3828 domain-containing protein</fullName>
    </recommendedName>
</protein>
<keyword evidence="2" id="KW-1185">Reference proteome</keyword>
<name>A0ABS5HYT3_9GAMM</name>
<organism evidence="1 2">
    <name type="scientific">Shewanella intestini</name>
    <dbReference type="NCBI Taxonomy" id="2017544"/>
    <lineage>
        <taxon>Bacteria</taxon>
        <taxon>Pseudomonadati</taxon>
        <taxon>Pseudomonadota</taxon>
        <taxon>Gammaproteobacteria</taxon>
        <taxon>Alteromonadales</taxon>
        <taxon>Shewanellaceae</taxon>
        <taxon>Shewanella</taxon>
    </lineage>
</organism>
<accession>A0ABS5HYT3</accession>
<evidence type="ECO:0000313" key="2">
    <source>
        <dbReference type="Proteomes" id="UP000811844"/>
    </source>
</evidence>
<dbReference type="PROSITE" id="PS51257">
    <property type="entry name" value="PROKAR_LIPOPROTEIN"/>
    <property type="match status" value="1"/>
</dbReference>
<sequence>MYKALIFIGMLVLSGCSPSGEDPTRALSPEDVSLGFFNAIYVDRDVNQALPYVSPDLAEVITHYYIASAVQRHVLGLSMTEVKLSIDEINIDFFRKFTDDVDVVVKMEGLKGGQPWKDNRTIKLVRKGNSWMIDKIMTEKGRIDK</sequence>
<dbReference type="RefSeq" id="WP_153660463.1">
    <property type="nucleotide sequence ID" value="NZ_JAAIKR010000001.1"/>
</dbReference>